<proteinExistence type="predicted"/>
<dbReference type="Proteomes" id="UP001477672">
    <property type="component" value="Unassembled WGS sequence"/>
</dbReference>
<feature type="transmembrane region" description="Helical" evidence="1">
    <location>
        <begin position="41"/>
        <end position="62"/>
    </location>
</feature>
<feature type="transmembrane region" description="Helical" evidence="1">
    <location>
        <begin position="251"/>
        <end position="270"/>
    </location>
</feature>
<sequence length="272" mass="29539">MKKFLSVFTLLLSMALGALYLYSLLRWTDASTGFATQGSTSLRYFAMLVPVLFALLTGWCVDSKKYFQDFGRKSGLVLLPVSVASEIYGFMTILSVFFGEETPLSSHHMTATLALLGDCAELLRAVLFILFGVWGLMLFFEKYLETPGSSMLYLGVAGSAAFFVHTVLRFLVQPASLYRIPPAVEILAALAALLFVTSYLRAHYLPGRQGGTRSVCRNGLLAFFFCTCLAFPQAIWQAASGVSSPVTVPLAAALGLTGLWGAAISMGTIWDN</sequence>
<comment type="caution">
    <text evidence="2">The sequence shown here is derived from an EMBL/GenBank/DDBJ whole genome shotgun (WGS) entry which is preliminary data.</text>
</comment>
<accession>A0ABV1GB46</accession>
<reference evidence="2 3" key="1">
    <citation type="submission" date="2024-03" db="EMBL/GenBank/DDBJ databases">
        <title>Human intestinal bacterial collection.</title>
        <authorList>
            <person name="Pauvert C."/>
            <person name="Hitch T.C.A."/>
            <person name="Clavel T."/>
        </authorList>
    </citation>
    <scope>NUCLEOTIDE SEQUENCE [LARGE SCALE GENOMIC DNA]</scope>
    <source>
        <strain evidence="2 3">CLA-JM-H11</strain>
    </source>
</reference>
<keyword evidence="1" id="KW-0812">Transmembrane</keyword>
<feature type="transmembrane region" description="Helical" evidence="1">
    <location>
        <begin position="220"/>
        <end position="239"/>
    </location>
</feature>
<evidence type="ECO:0000313" key="2">
    <source>
        <dbReference type="EMBL" id="MEQ2518963.1"/>
    </source>
</evidence>
<dbReference type="RefSeq" id="WP_349214144.1">
    <property type="nucleotide sequence ID" value="NZ_JBBMFA010000023.1"/>
</dbReference>
<keyword evidence="1" id="KW-0472">Membrane</keyword>
<evidence type="ECO:0000313" key="3">
    <source>
        <dbReference type="Proteomes" id="UP001477672"/>
    </source>
</evidence>
<gene>
    <name evidence="2" type="ORF">WMO24_00680</name>
</gene>
<feature type="transmembrane region" description="Helical" evidence="1">
    <location>
        <begin position="178"/>
        <end position="200"/>
    </location>
</feature>
<feature type="transmembrane region" description="Helical" evidence="1">
    <location>
        <begin position="74"/>
        <end position="98"/>
    </location>
</feature>
<name>A0ABV1GB46_9FIRM</name>
<evidence type="ECO:0000256" key="1">
    <source>
        <dbReference type="SAM" id="Phobius"/>
    </source>
</evidence>
<organism evidence="2 3">
    <name type="scientific">Ruthenibacterium intestinale</name>
    <dbReference type="NCBI Taxonomy" id="3133163"/>
    <lineage>
        <taxon>Bacteria</taxon>
        <taxon>Bacillati</taxon>
        <taxon>Bacillota</taxon>
        <taxon>Clostridia</taxon>
        <taxon>Eubacteriales</taxon>
        <taxon>Oscillospiraceae</taxon>
        <taxon>Ruthenibacterium</taxon>
    </lineage>
</organism>
<evidence type="ECO:0008006" key="4">
    <source>
        <dbReference type="Google" id="ProtNLM"/>
    </source>
</evidence>
<protein>
    <recommendedName>
        <fullName evidence="4">PrsW family intramembrane metalloprotease</fullName>
    </recommendedName>
</protein>
<feature type="transmembrane region" description="Helical" evidence="1">
    <location>
        <begin position="152"/>
        <end position="172"/>
    </location>
</feature>
<feature type="transmembrane region" description="Helical" evidence="1">
    <location>
        <begin position="122"/>
        <end position="140"/>
    </location>
</feature>
<keyword evidence="3" id="KW-1185">Reference proteome</keyword>
<keyword evidence="1" id="KW-1133">Transmembrane helix</keyword>
<dbReference type="EMBL" id="JBBMFA010000023">
    <property type="protein sequence ID" value="MEQ2518963.1"/>
    <property type="molecule type" value="Genomic_DNA"/>
</dbReference>